<dbReference type="AlphaFoldDB" id="A5C6X7"/>
<dbReference type="PANTHER" id="PTHR33223">
    <property type="entry name" value="CCHC-TYPE DOMAIN-CONTAINING PROTEIN"/>
    <property type="match status" value="1"/>
</dbReference>
<name>A5C6X7_VITVI</name>
<protein>
    <recommendedName>
        <fullName evidence="1">Retrotransposon gag domain-containing protein</fullName>
    </recommendedName>
</protein>
<accession>A5C6X7</accession>
<evidence type="ECO:0000259" key="1">
    <source>
        <dbReference type="Pfam" id="PF03732"/>
    </source>
</evidence>
<reference evidence="2" key="1">
    <citation type="journal article" date="2007" name="PLoS ONE">
        <title>The first genome sequence of an elite grapevine cultivar (Pinot noir Vitis vinifera L.): coping with a highly heterozygous genome.</title>
        <authorList>
            <person name="Velasco R."/>
            <person name="Zharkikh A."/>
            <person name="Troggio M."/>
            <person name="Cartwright D.A."/>
            <person name="Cestaro A."/>
            <person name="Pruss D."/>
            <person name="Pindo M."/>
            <person name="FitzGerald L.M."/>
            <person name="Vezzulli S."/>
            <person name="Reid J."/>
            <person name="Malacarne G."/>
            <person name="Iliev D."/>
            <person name="Coppola G."/>
            <person name="Wardell B."/>
            <person name="Micheletti D."/>
            <person name="Macalma T."/>
            <person name="Facci M."/>
            <person name="Mitchell J.T."/>
            <person name="Perazzolli M."/>
            <person name="Eldredge G."/>
            <person name="Gatto P."/>
            <person name="Oyzerski R."/>
            <person name="Moretto M."/>
            <person name="Gutin N."/>
            <person name="Stefanini M."/>
            <person name="Chen Y."/>
            <person name="Segala C."/>
            <person name="Davenport C."/>
            <person name="Dematte L."/>
            <person name="Mraz A."/>
            <person name="Battilana J."/>
            <person name="Stormo K."/>
            <person name="Costa F."/>
            <person name="Tao Q."/>
            <person name="Si-Ammour A."/>
            <person name="Harkins T."/>
            <person name="Lackey A."/>
            <person name="Perbost C."/>
            <person name="Taillon B."/>
            <person name="Stella A."/>
            <person name="Solovyev V."/>
            <person name="Fawcett J.A."/>
            <person name="Sterck L."/>
            <person name="Vandepoele K."/>
            <person name="Grando S.M."/>
            <person name="Toppo S."/>
            <person name="Moser C."/>
            <person name="Lanchbury J."/>
            <person name="Bogden R."/>
            <person name="Skolnick M."/>
            <person name="Sgaramella V."/>
            <person name="Bhatnagar S.K."/>
            <person name="Fontana P."/>
            <person name="Gutin A."/>
            <person name="Van de Peer Y."/>
            <person name="Salamini F."/>
            <person name="Viola R."/>
        </authorList>
    </citation>
    <scope>NUCLEOTIDE SEQUENCE</scope>
</reference>
<gene>
    <name evidence="2" type="ORF">VITISV_036802</name>
</gene>
<organism evidence="2">
    <name type="scientific">Vitis vinifera</name>
    <name type="common">Grape</name>
    <dbReference type="NCBI Taxonomy" id="29760"/>
    <lineage>
        <taxon>Eukaryota</taxon>
        <taxon>Viridiplantae</taxon>
        <taxon>Streptophyta</taxon>
        <taxon>Embryophyta</taxon>
        <taxon>Tracheophyta</taxon>
        <taxon>Spermatophyta</taxon>
        <taxon>Magnoliopsida</taxon>
        <taxon>eudicotyledons</taxon>
        <taxon>Gunneridae</taxon>
        <taxon>Pentapetalae</taxon>
        <taxon>rosids</taxon>
        <taxon>Vitales</taxon>
        <taxon>Vitaceae</taxon>
        <taxon>Viteae</taxon>
        <taxon>Vitis</taxon>
    </lineage>
</organism>
<dbReference type="EMBL" id="AM484443">
    <property type="protein sequence ID" value="CAN64282.1"/>
    <property type="molecule type" value="Genomic_DNA"/>
</dbReference>
<feature type="domain" description="Retrotransposon gag" evidence="1">
    <location>
        <begin position="224"/>
        <end position="309"/>
    </location>
</feature>
<dbReference type="Pfam" id="PF03732">
    <property type="entry name" value="Retrotrans_gag"/>
    <property type="match status" value="1"/>
</dbReference>
<proteinExistence type="predicted"/>
<sequence length="396" mass="46505">MAFGRQLHQAERKFRTMEIKVRNPQSTVRKFRTPQTKVVGVHKWFLKPRFCLKSLRITLTGQYMLFDRQSNMRLRRVIWNPWQSNGKLRNMKSRSFEVLCHKKIQNARKYTRTGRPDTPSEGVRTTYLDRSCTQMCPAICTRMCTAICTRMCAAICTRMCVAILHPAAAYFPPPGCSRPEFRSQMREEAFQLLRTEVVGVHKWLLNLKFCFKSLRITLNGQYMDKAKIWLNSLRPKSIKNWVDLQAEFLKKFFPTHRTNGLKRQISNFSAKENEKFYEHWERYMEAINACPHHGFDTWLLVSYFYDGMSSSMKQILETMCGGDFMSKNPEEAMDFLSYVSEVSRGWDEPNSREIRRMKAPVNPKGGMYMLSEDMDMKVIRAQLVSQLICVQLVLLD</sequence>
<dbReference type="PANTHER" id="PTHR33223:SF11">
    <property type="entry name" value="ELEMENT PROTEIN, PUTATIVE-RELATED"/>
    <property type="match status" value="1"/>
</dbReference>
<evidence type="ECO:0000313" key="2">
    <source>
        <dbReference type="EMBL" id="CAN64282.1"/>
    </source>
</evidence>
<dbReference type="InterPro" id="IPR005162">
    <property type="entry name" value="Retrotrans_gag_dom"/>
</dbReference>